<keyword evidence="4" id="KW-0804">Transcription</keyword>
<keyword evidence="5" id="KW-0539">Nucleus</keyword>
<comment type="subcellular location">
    <subcellularLocation>
        <location evidence="1">Nucleus</location>
    </subcellularLocation>
</comment>
<reference evidence="8 10" key="1">
    <citation type="journal article" date="2008" name="Science">
        <title>The Physcomitrella genome reveals evolutionary insights into the conquest of land by plants.</title>
        <authorList>
            <person name="Rensing S."/>
            <person name="Lang D."/>
            <person name="Zimmer A."/>
            <person name="Terry A."/>
            <person name="Salamov A."/>
            <person name="Shapiro H."/>
            <person name="Nishiyama T."/>
            <person name="Perroud P.-F."/>
            <person name="Lindquist E."/>
            <person name="Kamisugi Y."/>
            <person name="Tanahashi T."/>
            <person name="Sakakibara K."/>
            <person name="Fujita T."/>
            <person name="Oishi K."/>
            <person name="Shin-I T."/>
            <person name="Kuroki Y."/>
            <person name="Toyoda A."/>
            <person name="Suzuki Y."/>
            <person name="Hashimoto A."/>
            <person name="Yamaguchi K."/>
            <person name="Sugano A."/>
            <person name="Kohara Y."/>
            <person name="Fujiyama A."/>
            <person name="Anterola A."/>
            <person name="Aoki S."/>
            <person name="Ashton N."/>
            <person name="Barbazuk W.B."/>
            <person name="Barker E."/>
            <person name="Bennetzen J."/>
            <person name="Bezanilla M."/>
            <person name="Blankenship R."/>
            <person name="Cho S.H."/>
            <person name="Dutcher S."/>
            <person name="Estelle M."/>
            <person name="Fawcett J.A."/>
            <person name="Gundlach H."/>
            <person name="Hanada K."/>
            <person name="Heyl A."/>
            <person name="Hicks K.A."/>
            <person name="Hugh J."/>
            <person name="Lohr M."/>
            <person name="Mayer K."/>
            <person name="Melkozernov A."/>
            <person name="Murata T."/>
            <person name="Nelson D."/>
            <person name="Pils B."/>
            <person name="Prigge M."/>
            <person name="Reiss B."/>
            <person name="Renner T."/>
            <person name="Rombauts S."/>
            <person name="Rushton P."/>
            <person name="Sanderfoot A."/>
            <person name="Schween G."/>
            <person name="Shiu S.-H."/>
            <person name="Stueber K."/>
            <person name="Theodoulou F.L."/>
            <person name="Tu H."/>
            <person name="Van de Peer Y."/>
            <person name="Verrier P.J."/>
            <person name="Waters E."/>
            <person name="Wood A."/>
            <person name="Yang L."/>
            <person name="Cove D."/>
            <person name="Cuming A."/>
            <person name="Hasebe M."/>
            <person name="Lucas S."/>
            <person name="Mishler D.B."/>
            <person name="Reski R."/>
            <person name="Grigoriev I."/>
            <person name="Quatrano R.S."/>
            <person name="Boore J.L."/>
        </authorList>
    </citation>
    <scope>NUCLEOTIDE SEQUENCE [LARGE SCALE GENOMIC DNA]</scope>
    <source>
        <strain evidence="9 10">cv. Gransden 2004</strain>
    </source>
</reference>
<dbReference type="Gramene" id="Pp3c18_11980V3.2">
    <property type="protein sequence ID" value="Pp3c18_11980V3.2"/>
    <property type="gene ID" value="Pp3c18_11980"/>
</dbReference>
<dbReference type="SUPFAM" id="SSF54171">
    <property type="entry name" value="DNA-binding domain"/>
    <property type="match status" value="1"/>
</dbReference>
<dbReference type="GO" id="GO:0003677">
    <property type="term" value="F:DNA binding"/>
    <property type="evidence" value="ECO:0007669"/>
    <property type="project" value="UniProtKB-KW"/>
</dbReference>
<dbReference type="GO" id="GO:0003700">
    <property type="term" value="F:DNA-binding transcription factor activity"/>
    <property type="evidence" value="ECO:0007669"/>
    <property type="project" value="InterPro"/>
</dbReference>
<dbReference type="EnsemblPlants" id="Pp3c18_11980V3.2">
    <property type="protein sequence ID" value="Pp3c18_11980V3.2"/>
    <property type="gene ID" value="Pp3c18_11980"/>
</dbReference>
<dbReference type="AlphaFoldDB" id="A0A2K1J0S0"/>
<dbReference type="GeneID" id="112294924"/>
<dbReference type="InterPro" id="IPR036955">
    <property type="entry name" value="AP2/ERF_dom_sf"/>
</dbReference>
<reference evidence="9" key="3">
    <citation type="submission" date="2020-12" db="UniProtKB">
        <authorList>
            <consortium name="EnsemblPlants"/>
        </authorList>
    </citation>
    <scope>IDENTIFICATION</scope>
</reference>
<dbReference type="RefSeq" id="XP_024401685.1">
    <property type="nucleotide sequence ID" value="XM_024545917.2"/>
</dbReference>
<evidence type="ECO:0000313" key="8">
    <source>
        <dbReference type="EMBL" id="PNR35119.1"/>
    </source>
</evidence>
<dbReference type="Proteomes" id="UP000006727">
    <property type="component" value="Chromosome 18"/>
</dbReference>
<evidence type="ECO:0000256" key="5">
    <source>
        <dbReference type="ARBA" id="ARBA00023242"/>
    </source>
</evidence>
<protein>
    <recommendedName>
        <fullName evidence="7">AP2/ERF domain-containing protein</fullName>
    </recommendedName>
</protein>
<evidence type="ECO:0000313" key="9">
    <source>
        <dbReference type="EnsemblPlants" id="Pp3c18_11980V3.1"/>
    </source>
</evidence>
<feature type="region of interest" description="Disordered" evidence="6">
    <location>
        <begin position="129"/>
        <end position="158"/>
    </location>
</feature>
<evidence type="ECO:0000256" key="1">
    <source>
        <dbReference type="ARBA" id="ARBA00004123"/>
    </source>
</evidence>
<dbReference type="Gramene" id="Pp3c18_11980V3.1">
    <property type="protein sequence ID" value="Pp3c18_11980V3.1"/>
    <property type="gene ID" value="Pp3c18_11980"/>
</dbReference>
<dbReference type="EnsemblPlants" id="Pp3c18_11980V3.1">
    <property type="protein sequence ID" value="Pp3c18_11980V3.1"/>
    <property type="gene ID" value="Pp3c18_11980"/>
</dbReference>
<evidence type="ECO:0000256" key="4">
    <source>
        <dbReference type="ARBA" id="ARBA00023163"/>
    </source>
</evidence>
<keyword evidence="10" id="KW-1185">Reference proteome</keyword>
<dbReference type="InterPro" id="IPR016177">
    <property type="entry name" value="DNA-bd_dom_sf"/>
</dbReference>
<dbReference type="EMBL" id="ABEU02000018">
    <property type="protein sequence ID" value="PNR35119.1"/>
    <property type="molecule type" value="Genomic_DNA"/>
</dbReference>
<dbReference type="PaxDb" id="3218-PP1S3_625V6.1"/>
<organism evidence="8">
    <name type="scientific">Physcomitrium patens</name>
    <name type="common">Spreading-leaved earth moss</name>
    <name type="synonym">Physcomitrella patens</name>
    <dbReference type="NCBI Taxonomy" id="3218"/>
    <lineage>
        <taxon>Eukaryota</taxon>
        <taxon>Viridiplantae</taxon>
        <taxon>Streptophyta</taxon>
        <taxon>Embryophyta</taxon>
        <taxon>Bryophyta</taxon>
        <taxon>Bryophytina</taxon>
        <taxon>Bryopsida</taxon>
        <taxon>Funariidae</taxon>
        <taxon>Funariales</taxon>
        <taxon>Funariaceae</taxon>
        <taxon>Physcomitrium</taxon>
    </lineage>
</organism>
<dbReference type="PROSITE" id="PS51032">
    <property type="entry name" value="AP2_ERF"/>
    <property type="match status" value="1"/>
</dbReference>
<evidence type="ECO:0000313" key="10">
    <source>
        <dbReference type="Proteomes" id="UP000006727"/>
    </source>
</evidence>
<dbReference type="InterPro" id="IPR001471">
    <property type="entry name" value="AP2/ERF_dom"/>
</dbReference>
<feature type="domain" description="AP2/ERF" evidence="7">
    <location>
        <begin position="13"/>
        <end position="81"/>
    </location>
</feature>
<evidence type="ECO:0000256" key="6">
    <source>
        <dbReference type="SAM" id="MobiDB-lite"/>
    </source>
</evidence>
<accession>A0A2K1J0S0</accession>
<sequence length="407" mass="45637">MAPTQTPMLFAIEYKGVKRQIKPCGIREPKGRVRGYRVEIRPPGSSDKIWVGTFDSPDKAMRAYDLSLHLIGKDPYYYLYPEKYLPTRPFLRPSKDFVQSQARKYSNMISNLKINPECLIPLERNLSHSNKSSTRRVRTPSGLGAPEVESTATSVSREDSKFVDMESMLVPLDSAKKMTPAAVEIVDGLLQDLGRPGALFDRTLKYSAPPLAFTEDKEVDMDAVESPAYHGGLTNSKELVDEKYQIRVIPPIETDNEFCFQNYSTTPPKSPQDLFPSFTSFDSFNEDCGGGRSSLRMWSSKRKYMELECDGAGEEFDRFGALRKLLLADDTSTAHVPVTAGDDDVMDCTSGPFTNLSGRLKIAQMEMELLKLVSVEENAIPTGIARNSMDTDMMEEMEESWLSSLFS</sequence>
<name>A0A2K1J0S0_PHYPA</name>
<keyword evidence="2" id="KW-0805">Transcription regulation</keyword>
<gene>
    <name evidence="9" type="primary">LOC112294924</name>
    <name evidence="8" type="ORF">PHYPA_023018</name>
</gene>
<reference evidence="8 10" key="2">
    <citation type="journal article" date="2018" name="Plant J.">
        <title>The Physcomitrella patens chromosome-scale assembly reveals moss genome structure and evolution.</title>
        <authorList>
            <person name="Lang D."/>
            <person name="Ullrich K.K."/>
            <person name="Murat F."/>
            <person name="Fuchs J."/>
            <person name="Jenkins J."/>
            <person name="Haas F.B."/>
            <person name="Piednoel M."/>
            <person name="Gundlach H."/>
            <person name="Van Bel M."/>
            <person name="Meyberg R."/>
            <person name="Vives C."/>
            <person name="Morata J."/>
            <person name="Symeonidi A."/>
            <person name="Hiss M."/>
            <person name="Muchero W."/>
            <person name="Kamisugi Y."/>
            <person name="Saleh O."/>
            <person name="Blanc G."/>
            <person name="Decker E.L."/>
            <person name="van Gessel N."/>
            <person name="Grimwood J."/>
            <person name="Hayes R.D."/>
            <person name="Graham S.W."/>
            <person name="Gunter L.E."/>
            <person name="McDaniel S.F."/>
            <person name="Hoernstein S.N.W."/>
            <person name="Larsson A."/>
            <person name="Li F.W."/>
            <person name="Perroud P.F."/>
            <person name="Phillips J."/>
            <person name="Ranjan P."/>
            <person name="Rokshar D.S."/>
            <person name="Rothfels C.J."/>
            <person name="Schneider L."/>
            <person name="Shu S."/>
            <person name="Stevenson D.W."/>
            <person name="Thummler F."/>
            <person name="Tillich M."/>
            <person name="Villarreal Aguilar J.C."/>
            <person name="Widiez T."/>
            <person name="Wong G.K."/>
            <person name="Wymore A."/>
            <person name="Zhang Y."/>
            <person name="Zimmer A.D."/>
            <person name="Quatrano R.S."/>
            <person name="Mayer K.F.X."/>
            <person name="Goodstein D."/>
            <person name="Casacuberta J.M."/>
            <person name="Vandepoele K."/>
            <person name="Reski R."/>
            <person name="Cuming A.C."/>
            <person name="Tuskan G.A."/>
            <person name="Maumus F."/>
            <person name="Salse J."/>
            <person name="Schmutz J."/>
            <person name="Rensing S.A."/>
        </authorList>
    </citation>
    <scope>NUCLEOTIDE SEQUENCE [LARGE SCALE GENOMIC DNA]</scope>
    <source>
        <strain evidence="9 10">cv. Gransden 2004</strain>
    </source>
</reference>
<evidence type="ECO:0000256" key="2">
    <source>
        <dbReference type="ARBA" id="ARBA00023015"/>
    </source>
</evidence>
<dbReference type="GO" id="GO:0005634">
    <property type="term" value="C:nucleus"/>
    <property type="evidence" value="ECO:0007669"/>
    <property type="project" value="UniProtKB-SubCell"/>
</dbReference>
<keyword evidence="3" id="KW-0238">DNA-binding</keyword>
<evidence type="ECO:0000256" key="3">
    <source>
        <dbReference type="ARBA" id="ARBA00023125"/>
    </source>
</evidence>
<evidence type="ECO:0000259" key="7">
    <source>
        <dbReference type="PROSITE" id="PS51032"/>
    </source>
</evidence>
<proteinExistence type="predicted"/>
<dbReference type="Gene3D" id="3.30.730.10">
    <property type="entry name" value="AP2/ERF domain"/>
    <property type="match status" value="1"/>
</dbReference>